<proteinExistence type="predicted"/>
<dbReference type="GO" id="GO:0003676">
    <property type="term" value="F:nucleic acid binding"/>
    <property type="evidence" value="ECO:0007669"/>
    <property type="project" value="InterPro"/>
</dbReference>
<evidence type="ECO:0000313" key="3">
    <source>
        <dbReference type="Proteomes" id="UP000177740"/>
    </source>
</evidence>
<dbReference type="Proteomes" id="UP000177740">
    <property type="component" value="Unassembled WGS sequence"/>
</dbReference>
<dbReference type="Pfam" id="PF01861">
    <property type="entry name" value="BpsA_C"/>
    <property type="match status" value="1"/>
</dbReference>
<reference evidence="2 3" key="1">
    <citation type="journal article" date="2016" name="Nat. Commun.">
        <title>Thousands of microbial genomes shed light on interconnected biogeochemical processes in an aquifer system.</title>
        <authorList>
            <person name="Anantharaman K."/>
            <person name="Brown C.T."/>
            <person name="Hug L.A."/>
            <person name="Sharon I."/>
            <person name="Castelle C.J."/>
            <person name="Probst A.J."/>
            <person name="Thomas B.C."/>
            <person name="Singh A."/>
            <person name="Wilkins M.J."/>
            <person name="Karaoz U."/>
            <person name="Brodie E.L."/>
            <person name="Williams K.H."/>
            <person name="Hubbard S.S."/>
            <person name="Banfield J.F."/>
        </authorList>
    </citation>
    <scope>NUCLEOTIDE SEQUENCE [LARGE SCALE GENOMIC DNA]</scope>
</reference>
<dbReference type="PROSITE" id="PS00092">
    <property type="entry name" value="N6_MTASE"/>
    <property type="match status" value="1"/>
</dbReference>
<accession>A0A1G2EQ79</accession>
<comment type="caution">
    <text evidence="2">The sequence shown here is derived from an EMBL/GenBank/DDBJ whole genome shotgun (WGS) entry which is preliminary data.</text>
</comment>
<dbReference type="PANTHER" id="PTHR23290">
    <property type="entry name" value="RRNA N6-ADENOSINE-METHYLTRANSFERASE METTL5"/>
    <property type="match status" value="1"/>
</dbReference>
<organism evidence="2 3">
    <name type="scientific">Candidatus Nealsonbacteria bacterium RIFOXYB1_FULL_40_15</name>
    <dbReference type="NCBI Taxonomy" id="1801677"/>
    <lineage>
        <taxon>Bacteria</taxon>
        <taxon>Candidatus Nealsoniibacteriota</taxon>
    </lineage>
</organism>
<dbReference type="SUPFAM" id="SSF53335">
    <property type="entry name" value="S-adenosyl-L-methionine-dependent methyltransferases"/>
    <property type="match status" value="1"/>
</dbReference>
<protein>
    <recommendedName>
        <fullName evidence="1">N(4)-bis(aminopropyl)spermidine synthase C-terminal domain-containing protein</fullName>
    </recommendedName>
</protein>
<dbReference type="Gene3D" id="3.40.50.150">
    <property type="entry name" value="Vaccinia Virus protein VP39"/>
    <property type="match status" value="1"/>
</dbReference>
<dbReference type="PANTHER" id="PTHR23290:SF0">
    <property type="entry name" value="RRNA N6-ADENOSINE-METHYLTRANSFERASE METTL5"/>
    <property type="match status" value="1"/>
</dbReference>
<dbReference type="InterPro" id="IPR029063">
    <property type="entry name" value="SAM-dependent_MTases_sf"/>
</dbReference>
<dbReference type="GO" id="GO:0008168">
    <property type="term" value="F:methyltransferase activity"/>
    <property type="evidence" value="ECO:0007669"/>
    <property type="project" value="InterPro"/>
</dbReference>
<gene>
    <name evidence="2" type="ORF">A2365_02785</name>
</gene>
<dbReference type="GO" id="GO:0006596">
    <property type="term" value="P:polyamine biosynthetic process"/>
    <property type="evidence" value="ECO:0007669"/>
    <property type="project" value="TreeGrafter"/>
</dbReference>
<dbReference type="GO" id="GO:0032259">
    <property type="term" value="P:methylation"/>
    <property type="evidence" value="ECO:0007669"/>
    <property type="project" value="InterPro"/>
</dbReference>
<dbReference type="InterPro" id="IPR051720">
    <property type="entry name" value="rRNA_MeTrfase/Polyamine_Synth"/>
</dbReference>
<feature type="domain" description="N(4)-bis(aminopropyl)spermidine synthase C-terminal" evidence="1">
    <location>
        <begin position="106"/>
        <end position="300"/>
    </location>
</feature>
<dbReference type="InterPro" id="IPR002052">
    <property type="entry name" value="DNA_methylase_N6_adenine_CS"/>
</dbReference>
<dbReference type="CDD" id="cd02440">
    <property type="entry name" value="AdoMet_MTases"/>
    <property type="match status" value="1"/>
</dbReference>
<dbReference type="STRING" id="1801677.A2365_02785"/>
<dbReference type="EMBL" id="MHMM01000001">
    <property type="protein sequence ID" value="OGZ27954.1"/>
    <property type="molecule type" value="Genomic_DNA"/>
</dbReference>
<evidence type="ECO:0000313" key="2">
    <source>
        <dbReference type="EMBL" id="OGZ27954.1"/>
    </source>
</evidence>
<dbReference type="InterPro" id="IPR002723">
    <property type="entry name" value="BpsA_C"/>
</dbReference>
<evidence type="ECO:0000259" key="1">
    <source>
        <dbReference type="Pfam" id="PF01861"/>
    </source>
</evidence>
<sequence length="320" mass="36138">MITEKRYKHLLKISKKTGLPIKKVSDFLFLIKSGNPIENNDLIRKLGVSRNVMNQVKELLAPILMPASAYTQIKDEALESVKSVFECEYEIESSLLNLATGISQEELLQKRLAPLRKYDQFTATSETVVKRAKLMNFLGDVKGKRILFLGDDDFTSILVAGLNLAEQITVLDIDSRILNSIKSISSENNSGIKTFEYDARNPLPNDLVGQFDVVFTDPPYTSEGVGLFVSRAVDAIDKTNQTARVYICYGNSDRAKERFLPIYEKIIESGFMMRYVFDKFNRYEGAESIGSSSTLFVIEITPKTRSIVKGKYEKSIYTNN</sequence>
<name>A0A1G2EQ79_9BACT</name>
<dbReference type="AlphaFoldDB" id="A0A1G2EQ79"/>